<dbReference type="InterPro" id="IPR036877">
    <property type="entry name" value="SUI1_dom_sf"/>
</dbReference>
<dbReference type="GO" id="GO:0006417">
    <property type="term" value="P:regulation of translation"/>
    <property type="evidence" value="ECO:0007669"/>
    <property type="project" value="UniProtKB-KW"/>
</dbReference>
<keyword evidence="2" id="KW-0648">Protein biosynthesis</keyword>
<evidence type="ECO:0000259" key="3">
    <source>
        <dbReference type="PROSITE" id="PS50296"/>
    </source>
</evidence>
<evidence type="ECO:0000256" key="1">
    <source>
        <dbReference type="ARBA" id="ARBA00022845"/>
    </source>
</evidence>
<proteinExistence type="predicted"/>
<dbReference type="Gene3D" id="3.30.780.10">
    <property type="entry name" value="SUI1-like domain"/>
    <property type="match status" value="1"/>
</dbReference>
<evidence type="ECO:0000313" key="5">
    <source>
        <dbReference type="Proteomes" id="UP000244905"/>
    </source>
</evidence>
<keyword evidence="4" id="KW-0396">Initiation factor</keyword>
<dbReference type="InterPro" id="IPR001950">
    <property type="entry name" value="SUI1"/>
</dbReference>
<keyword evidence="5" id="KW-1185">Reference proteome</keyword>
<sequence length="108" mass="12195">MNLDWKDLLSQKIASGEIDREEFIEEKPTQAKEPETIEVILDKKGRKGKTATLAVGFKCDENRLKEIASQLKSRLSTGGSARCGEILIQGDRKEELKKLLSEMGYKVR</sequence>
<dbReference type="InterPro" id="IPR005872">
    <property type="entry name" value="SUI1_arc_bac"/>
</dbReference>
<accession>A0A2V1IKA9</accession>
<keyword evidence="1" id="KW-0810">Translation regulation</keyword>
<dbReference type="PIRSF" id="PIRSF037511">
    <property type="entry name" value="Transl_init_SUI1_pro"/>
    <property type="match status" value="1"/>
</dbReference>
<protein>
    <submittedName>
        <fullName evidence="4">Translation initiation factor</fullName>
    </submittedName>
</protein>
<name>A0A2V1IKA9_9BACT</name>
<dbReference type="AlphaFoldDB" id="A0A2V1IKA9"/>
<dbReference type="PROSITE" id="PS50296">
    <property type="entry name" value="SUI1"/>
    <property type="match status" value="1"/>
</dbReference>
<feature type="domain" description="SUI1" evidence="3">
    <location>
        <begin position="38"/>
        <end position="104"/>
    </location>
</feature>
<dbReference type="GO" id="GO:0003743">
    <property type="term" value="F:translation initiation factor activity"/>
    <property type="evidence" value="ECO:0007669"/>
    <property type="project" value="UniProtKB-KW"/>
</dbReference>
<comment type="caution">
    <text evidence="4">The sequence shown here is derived from an EMBL/GenBank/DDBJ whole genome shotgun (WGS) entry which is preliminary data.</text>
</comment>
<evidence type="ECO:0000256" key="2">
    <source>
        <dbReference type="ARBA" id="ARBA00022917"/>
    </source>
</evidence>
<dbReference type="Proteomes" id="UP000244905">
    <property type="component" value="Unassembled WGS sequence"/>
</dbReference>
<evidence type="ECO:0000313" key="4">
    <source>
        <dbReference type="EMBL" id="PWB02825.1"/>
    </source>
</evidence>
<dbReference type="EMBL" id="PUEC01000009">
    <property type="protein sequence ID" value="PWB02825.1"/>
    <property type="molecule type" value="Genomic_DNA"/>
</dbReference>
<dbReference type="Pfam" id="PF01253">
    <property type="entry name" value="SUI1"/>
    <property type="match status" value="1"/>
</dbReference>
<reference evidence="5" key="1">
    <citation type="submission" date="2018-02" db="EMBL/GenBank/DDBJ databases">
        <authorList>
            <person name="Clavel T."/>
            <person name="Strowig T."/>
        </authorList>
    </citation>
    <scope>NUCLEOTIDE SEQUENCE [LARGE SCALE GENOMIC DNA]</scope>
    <source>
        <strain evidence="5">DSM 103720</strain>
    </source>
</reference>
<dbReference type="SUPFAM" id="SSF55159">
    <property type="entry name" value="eIF1-like"/>
    <property type="match status" value="1"/>
</dbReference>
<gene>
    <name evidence="4" type="ORF">C5O23_05190</name>
</gene>
<organism evidence="4 5">
    <name type="scientific">Duncaniella muris</name>
    <dbReference type="NCBI Taxonomy" id="2094150"/>
    <lineage>
        <taxon>Bacteria</taxon>
        <taxon>Pseudomonadati</taxon>
        <taxon>Bacteroidota</taxon>
        <taxon>Bacteroidia</taxon>
        <taxon>Bacteroidales</taxon>
        <taxon>Muribaculaceae</taxon>
        <taxon>Duncaniella</taxon>
    </lineage>
</organism>
<dbReference type="CDD" id="cd11567">
    <property type="entry name" value="YciH_like"/>
    <property type="match status" value="1"/>
</dbReference>